<evidence type="ECO:0000313" key="2">
    <source>
        <dbReference type="Proteomes" id="UP000732399"/>
    </source>
</evidence>
<gene>
    <name evidence="1" type="ORF">HBH26_09855</name>
</gene>
<sequence>MPRKGASPRRDYPNRFRDLVSHSKWSPANAASGEGWEAVAPPEWQAGGGLAVTLSRPLSLTLDYRHCQLTGVTFDHGGESIRVGKVKTNLFTAGLRYLF</sequence>
<dbReference type="InterPro" id="IPR011250">
    <property type="entry name" value="OMP/PagP_B-barrel"/>
</dbReference>
<reference evidence="1 2" key="1">
    <citation type="submission" date="2020-03" db="EMBL/GenBank/DDBJ databases">
        <authorList>
            <person name="Wang L."/>
            <person name="He N."/>
            <person name="Li Y."/>
            <person name="Fang Y."/>
            <person name="Zhang F."/>
        </authorList>
    </citation>
    <scope>NUCLEOTIDE SEQUENCE [LARGE SCALE GENOMIC DNA]</scope>
    <source>
        <strain evidence="1 2">36D10-4-7</strain>
    </source>
</reference>
<name>A0ABX1CSB0_9SPHN</name>
<dbReference type="SUPFAM" id="SSF56925">
    <property type="entry name" value="OMPA-like"/>
    <property type="match status" value="1"/>
</dbReference>
<protein>
    <recommendedName>
        <fullName evidence="3">Outer membrane protein beta-barrel domain-containing protein</fullName>
    </recommendedName>
</protein>
<dbReference type="EMBL" id="JAAVJH010000005">
    <property type="protein sequence ID" value="NJR78890.1"/>
    <property type="molecule type" value="Genomic_DNA"/>
</dbReference>
<proteinExistence type="predicted"/>
<evidence type="ECO:0008006" key="3">
    <source>
        <dbReference type="Google" id="ProtNLM"/>
    </source>
</evidence>
<keyword evidence="2" id="KW-1185">Reference proteome</keyword>
<organism evidence="1 2">
    <name type="scientific">Sphingomonas corticis</name>
    <dbReference type="NCBI Taxonomy" id="2722791"/>
    <lineage>
        <taxon>Bacteria</taxon>
        <taxon>Pseudomonadati</taxon>
        <taxon>Pseudomonadota</taxon>
        <taxon>Alphaproteobacteria</taxon>
        <taxon>Sphingomonadales</taxon>
        <taxon>Sphingomonadaceae</taxon>
        <taxon>Sphingomonas</taxon>
    </lineage>
</organism>
<dbReference type="RefSeq" id="WP_168134424.1">
    <property type="nucleotide sequence ID" value="NZ_JAAVJH010000005.1"/>
</dbReference>
<dbReference type="Proteomes" id="UP000732399">
    <property type="component" value="Unassembled WGS sequence"/>
</dbReference>
<evidence type="ECO:0000313" key="1">
    <source>
        <dbReference type="EMBL" id="NJR78890.1"/>
    </source>
</evidence>
<comment type="caution">
    <text evidence="1">The sequence shown here is derived from an EMBL/GenBank/DDBJ whole genome shotgun (WGS) entry which is preliminary data.</text>
</comment>
<accession>A0ABX1CSB0</accession>